<feature type="signal peptide" evidence="5">
    <location>
        <begin position="1"/>
        <end position="28"/>
    </location>
</feature>
<dbReference type="InterPro" id="IPR003423">
    <property type="entry name" value="OMP_efflux"/>
</dbReference>
<comment type="function">
    <text evidence="2">CyaE is necessary for transport of calmodulin-sensitive adenylate cyclase-hemolysin (cyclolysin).</text>
</comment>
<proteinExistence type="inferred from homology"/>
<dbReference type="PANTHER" id="PTHR30203:SF29">
    <property type="entry name" value="PROTEIN CYAE"/>
    <property type="match status" value="1"/>
</dbReference>
<dbReference type="KEGG" id="axy:AXYL_05853"/>
<dbReference type="PIRSF" id="PIRSF001892">
    <property type="entry name" value="CyaE"/>
    <property type="match status" value="1"/>
</dbReference>
<dbReference type="SUPFAM" id="SSF56954">
    <property type="entry name" value="Outer membrane efflux proteins (OEP)"/>
    <property type="match status" value="1"/>
</dbReference>
<dbReference type="OrthoDB" id="8553524at2"/>
<protein>
    <recommendedName>
        <fullName evidence="2">Protein CyaE</fullName>
    </recommendedName>
</protein>
<dbReference type="HOGENOM" id="CLU_012817_10_2_4"/>
<keyword evidence="3" id="KW-0175">Coiled coil</keyword>
<dbReference type="GO" id="GO:0015562">
    <property type="term" value="F:efflux transmembrane transporter activity"/>
    <property type="evidence" value="ECO:0007669"/>
    <property type="project" value="InterPro"/>
</dbReference>
<feature type="coiled-coil region" evidence="3">
    <location>
        <begin position="404"/>
        <end position="435"/>
    </location>
</feature>
<dbReference type="InterPro" id="IPR028351">
    <property type="entry name" value="CyaE"/>
</dbReference>
<evidence type="ECO:0000256" key="4">
    <source>
        <dbReference type="SAM" id="MobiDB-lite"/>
    </source>
</evidence>
<keyword evidence="2" id="KW-0472">Membrane</keyword>
<accession>E3HIF6</accession>
<dbReference type="GO" id="GO:0031640">
    <property type="term" value="P:killing of cells of another organism"/>
    <property type="evidence" value="ECO:0007669"/>
    <property type="project" value="UniProtKB-KW"/>
</dbReference>
<reference evidence="6 7" key="1">
    <citation type="journal article" date="2011" name="J. Bacteriol.">
        <title>Complete genome sequence of the haloaromatic acid-degrading bacterium Achromobacter xylosoxidans A8.</title>
        <authorList>
            <person name="Strnad H."/>
            <person name="Ridl J."/>
            <person name="Paces J."/>
            <person name="Kolar M."/>
            <person name="Vlcek C."/>
            <person name="Paces V."/>
        </authorList>
    </citation>
    <scope>NUCLEOTIDE SEQUENCE [LARGE SCALE GENOMIC DNA]</scope>
    <source>
        <strain evidence="6 7">A8</strain>
    </source>
</reference>
<dbReference type="AlphaFoldDB" id="E3HIF6"/>
<evidence type="ECO:0000256" key="2">
    <source>
        <dbReference type="PIRNR" id="PIRNR001892"/>
    </source>
</evidence>
<evidence type="ECO:0000256" key="1">
    <source>
        <dbReference type="ARBA" id="ARBA00007613"/>
    </source>
</evidence>
<dbReference type="RefSeq" id="WP_013396447.1">
    <property type="nucleotide sequence ID" value="NC_014640.1"/>
</dbReference>
<sequence>MPQPETPRLSARLLGLALLLNLAGCATSSLDLAPPRPDRPWNPSTNADGAIVPGPGQADRPDASYTLPPNAGVAALPASPEIDASHEYSLPELIDLAQSANPRTRIAWNTARNTALAAGIAKSIYLPQLAASAITGWNHGRWANDTPLGESSADNNNHGTLSVLSLQWLLFDFGGKQARVQAAEQASIASNIALTAIHQQVIQEVSVAYHGYIASRSRTVNAHQGQINANTLLDAANARYRQGQGTVVEVAQATQNREQARLGLVVAEGVEQDSYLGLITAMGISPLSKPRIAAQADRPLNPGLSQPVEQIIADALVRRPDVLAAYAAERAEQAKARAADSDFLPKVFVSASTSYASGRSSITAVPALGQQAATVNLDGNRSGSNVFLGVTLPLYDGGMRSAIRMQAQNDAASAGERLSRAKQEATRQIVAAQNALRSGIAANEAAASLLKAGRTTYDAALASYRHGIGSLIDVTLAQSQMLAAQNAYADSLSNARSAATVLAVATGRVALPDER</sequence>
<evidence type="ECO:0000313" key="6">
    <source>
        <dbReference type="EMBL" id="ADP19149.1"/>
    </source>
</evidence>
<evidence type="ECO:0000256" key="5">
    <source>
        <dbReference type="SAM" id="SignalP"/>
    </source>
</evidence>
<name>E3HIF6_ACHXA</name>
<evidence type="ECO:0000256" key="3">
    <source>
        <dbReference type="SAM" id="Coils"/>
    </source>
</evidence>
<keyword evidence="2" id="KW-0354">Hemolysis</keyword>
<dbReference type="InterPro" id="IPR010131">
    <property type="entry name" value="MdtP/NodT-like"/>
</dbReference>
<dbReference type="EMBL" id="CP002287">
    <property type="protein sequence ID" value="ADP19149.1"/>
    <property type="molecule type" value="Genomic_DNA"/>
</dbReference>
<dbReference type="GO" id="GO:0009279">
    <property type="term" value="C:cell outer membrane"/>
    <property type="evidence" value="ECO:0007669"/>
    <property type="project" value="UniProtKB-SubCell"/>
</dbReference>
<evidence type="ECO:0000313" key="7">
    <source>
        <dbReference type="Proteomes" id="UP000006876"/>
    </source>
</evidence>
<dbReference type="STRING" id="762376.AXYL_05853"/>
<organism evidence="6 7">
    <name type="scientific">Achromobacter xylosoxidans (strain A8)</name>
    <dbReference type="NCBI Taxonomy" id="762376"/>
    <lineage>
        <taxon>Bacteria</taxon>
        <taxon>Pseudomonadati</taxon>
        <taxon>Pseudomonadota</taxon>
        <taxon>Betaproteobacteria</taxon>
        <taxon>Burkholderiales</taxon>
        <taxon>Alcaligenaceae</taxon>
        <taxon>Achromobacter</taxon>
    </lineage>
</organism>
<feature type="chain" id="PRO_5003171399" description="Protein CyaE" evidence="5">
    <location>
        <begin position="29"/>
        <end position="515"/>
    </location>
</feature>
<dbReference type="Gene3D" id="1.20.1600.10">
    <property type="entry name" value="Outer membrane efflux proteins (OEP)"/>
    <property type="match status" value="1"/>
</dbReference>
<dbReference type="Proteomes" id="UP000006876">
    <property type="component" value="Chromosome"/>
</dbReference>
<dbReference type="PATRIC" id="fig|762376.5.peg.5863"/>
<dbReference type="Pfam" id="PF02321">
    <property type="entry name" value="OEP"/>
    <property type="match status" value="2"/>
</dbReference>
<keyword evidence="2" id="KW-0998">Cell outer membrane</keyword>
<comment type="similarity">
    <text evidence="1 2">Belongs to the outer membrane factor (OMF) (TC 1.B.17) family.</text>
</comment>
<keyword evidence="2" id="KW-0813">Transport</keyword>
<dbReference type="PANTHER" id="PTHR30203">
    <property type="entry name" value="OUTER MEMBRANE CATION EFFLUX PROTEIN"/>
    <property type="match status" value="1"/>
</dbReference>
<keyword evidence="5" id="KW-0732">Signal</keyword>
<keyword evidence="2" id="KW-0204">Cytolysis</keyword>
<feature type="region of interest" description="Disordered" evidence="4">
    <location>
        <begin position="31"/>
        <end position="66"/>
    </location>
</feature>
<gene>
    <name evidence="6" type="ordered locus">AXYL_05853</name>
</gene>
<dbReference type="eggNOG" id="COG1538">
    <property type="taxonomic scope" value="Bacteria"/>
</dbReference>
<comment type="subcellular location">
    <subcellularLocation>
        <location evidence="2">Cell outer membrane</location>
        <topology evidence="2">Peripheral membrane protein</topology>
    </subcellularLocation>
</comment>